<protein>
    <submittedName>
        <fullName evidence="2">PadR family transcriptional regulator</fullName>
    </submittedName>
</protein>
<dbReference type="InterPro" id="IPR036390">
    <property type="entry name" value="WH_DNA-bd_sf"/>
</dbReference>
<dbReference type="Gene3D" id="1.10.10.10">
    <property type="entry name" value="Winged helix-like DNA-binding domain superfamily/Winged helix DNA-binding domain"/>
    <property type="match status" value="1"/>
</dbReference>
<dbReference type="InterPro" id="IPR036388">
    <property type="entry name" value="WH-like_DNA-bd_sf"/>
</dbReference>
<gene>
    <name evidence="2" type="ORF">N1027_01995</name>
</gene>
<sequence length="218" mass="24287">MATLTTRALLLGVVSLFEPANGYQLRRELLSWGVEDWAHIKPGSIYSMLSTFAKQGFIDRHDLTEGDRTVAVYTMADAGRAELDRLLREAVVTVNAMNPSSFRVAISLSPLLRRAEMLDALRERERRASVRSAELLEKIAAVARGLAPPHVAHTLELELRLLETERAWASEYAETIAAGGLVFAGESDPAWAPPADDAGWQMVGESQRYRELIEREKR</sequence>
<organism evidence="2 3">
    <name type="scientific">Herbiconiux aconitum</name>
    <dbReference type="NCBI Taxonomy" id="2970913"/>
    <lineage>
        <taxon>Bacteria</taxon>
        <taxon>Bacillati</taxon>
        <taxon>Actinomycetota</taxon>
        <taxon>Actinomycetes</taxon>
        <taxon>Micrococcales</taxon>
        <taxon>Microbacteriaceae</taxon>
        <taxon>Herbiconiux</taxon>
    </lineage>
</organism>
<name>A0ABT2GPP4_9MICO</name>
<dbReference type="Pfam" id="PF03551">
    <property type="entry name" value="PadR"/>
    <property type="match status" value="1"/>
</dbReference>
<dbReference type="PANTHER" id="PTHR43252:SF2">
    <property type="entry name" value="TRANSCRIPTION REGULATOR, PADR-LIKE FAMILY"/>
    <property type="match status" value="1"/>
</dbReference>
<comment type="caution">
    <text evidence="2">The sequence shown here is derived from an EMBL/GenBank/DDBJ whole genome shotgun (WGS) entry which is preliminary data.</text>
</comment>
<dbReference type="PANTHER" id="PTHR43252">
    <property type="entry name" value="TRANSCRIPTIONAL REGULATOR YQJI"/>
    <property type="match status" value="1"/>
</dbReference>
<keyword evidence="3" id="KW-1185">Reference proteome</keyword>
<evidence type="ECO:0000313" key="3">
    <source>
        <dbReference type="Proteomes" id="UP001165584"/>
    </source>
</evidence>
<feature type="domain" description="Transcription regulator PadR N-terminal" evidence="1">
    <location>
        <begin position="10"/>
        <end position="84"/>
    </location>
</feature>
<dbReference type="RefSeq" id="WP_259504570.1">
    <property type="nucleotide sequence ID" value="NZ_JANLCM010000001.1"/>
</dbReference>
<evidence type="ECO:0000259" key="1">
    <source>
        <dbReference type="Pfam" id="PF03551"/>
    </source>
</evidence>
<dbReference type="Proteomes" id="UP001165584">
    <property type="component" value="Unassembled WGS sequence"/>
</dbReference>
<reference evidence="2" key="1">
    <citation type="submission" date="2022-08" db="EMBL/GenBank/DDBJ databases">
        <authorList>
            <person name="Deng Y."/>
            <person name="Han X.-F."/>
            <person name="Zhang Y.-Q."/>
        </authorList>
    </citation>
    <scope>NUCLEOTIDE SEQUENCE</scope>
    <source>
        <strain evidence="2">CPCC 205763</strain>
    </source>
</reference>
<dbReference type="InterPro" id="IPR005149">
    <property type="entry name" value="Tscrpt_reg_PadR_N"/>
</dbReference>
<dbReference type="EMBL" id="JANLCM010000001">
    <property type="protein sequence ID" value="MCS5716899.1"/>
    <property type="molecule type" value="Genomic_DNA"/>
</dbReference>
<proteinExistence type="predicted"/>
<evidence type="ECO:0000313" key="2">
    <source>
        <dbReference type="EMBL" id="MCS5716899.1"/>
    </source>
</evidence>
<accession>A0ABT2GPP4</accession>
<dbReference type="SUPFAM" id="SSF46785">
    <property type="entry name" value="Winged helix' DNA-binding domain"/>
    <property type="match status" value="1"/>
</dbReference>